<sequence length="122" mass="13692">MKLTLNPINTFEVLIGEASLGQFTMTDEWNGLSCLEAGEDKLIVIREEDYARLNVAIWYEDQREGVSFVTGTPSILERIKELSSGTTVRDSKCLEEGDMISYPKHCKLQKISVLENSFVVAS</sequence>
<dbReference type="KEGG" id="puo:RZN69_17840"/>
<accession>A0AAQ3QQL6</accession>
<dbReference type="KEGG" id="puo:RZN69_18085"/>
<keyword evidence="5" id="KW-1185">Reference proteome</keyword>
<organism evidence="1 5">
    <name type="scientific">Rubellicoccus peritrichatus</name>
    <dbReference type="NCBI Taxonomy" id="3080537"/>
    <lineage>
        <taxon>Bacteria</taxon>
        <taxon>Pseudomonadati</taxon>
        <taxon>Verrucomicrobiota</taxon>
        <taxon>Opitutia</taxon>
        <taxon>Puniceicoccales</taxon>
        <taxon>Cerasicoccaceae</taxon>
        <taxon>Rubellicoccus</taxon>
    </lineage>
</organism>
<reference evidence="1 5" key="1">
    <citation type="submission" date="2023-10" db="EMBL/GenBank/DDBJ databases">
        <title>Rubellicoccus peritrichatus gen. nov., sp. nov., isolated from an algae of coral reef tank.</title>
        <authorList>
            <person name="Luo J."/>
        </authorList>
    </citation>
    <scope>NUCLEOTIDE SEQUENCE [LARGE SCALE GENOMIC DNA]</scope>
    <source>
        <strain evidence="1 5">CR14</strain>
    </source>
</reference>
<dbReference type="KEGG" id="puo:RZN69_17595"/>
<evidence type="ECO:0000313" key="1">
    <source>
        <dbReference type="EMBL" id="WOO40388.1"/>
    </source>
</evidence>
<dbReference type="EMBL" id="CP136920">
    <property type="protein sequence ID" value="WOO40437.1"/>
    <property type="molecule type" value="Genomic_DNA"/>
</dbReference>
<evidence type="ECO:0000313" key="5">
    <source>
        <dbReference type="Proteomes" id="UP001304300"/>
    </source>
</evidence>
<dbReference type="KEGG" id="puo:RZN69_17350"/>
<evidence type="ECO:0000313" key="2">
    <source>
        <dbReference type="EMBL" id="WOO40437.1"/>
    </source>
</evidence>
<dbReference type="AlphaFoldDB" id="A0AAQ3QQL6"/>
<evidence type="ECO:0000313" key="3">
    <source>
        <dbReference type="EMBL" id="WOO40486.1"/>
    </source>
</evidence>
<dbReference type="EMBL" id="CP136920">
    <property type="protein sequence ID" value="WOO40486.1"/>
    <property type="molecule type" value="Genomic_DNA"/>
</dbReference>
<name>A0AAQ3QQL6_9BACT</name>
<gene>
    <name evidence="1" type="ORF">RZN69_17350</name>
    <name evidence="2" type="ORF">RZN69_17595</name>
    <name evidence="3" type="ORF">RZN69_17840</name>
    <name evidence="4" type="ORF">RZN69_18085</name>
</gene>
<protein>
    <submittedName>
        <fullName evidence="1">Uncharacterized protein</fullName>
    </submittedName>
</protein>
<dbReference type="EMBL" id="CP136920">
    <property type="protein sequence ID" value="WOO40388.1"/>
    <property type="molecule type" value="Genomic_DNA"/>
</dbReference>
<proteinExistence type="predicted"/>
<evidence type="ECO:0000313" key="4">
    <source>
        <dbReference type="EMBL" id="WOO40535.1"/>
    </source>
</evidence>
<dbReference type="EMBL" id="CP136920">
    <property type="protein sequence ID" value="WOO40535.1"/>
    <property type="molecule type" value="Genomic_DNA"/>
</dbReference>
<dbReference type="RefSeq" id="WP_317832615.1">
    <property type="nucleotide sequence ID" value="NZ_CP136920.1"/>
</dbReference>
<dbReference type="Proteomes" id="UP001304300">
    <property type="component" value="Chromosome"/>
</dbReference>